<dbReference type="RefSeq" id="WP_263340813.1">
    <property type="nucleotide sequence ID" value="NZ_JAOVQO010000037.1"/>
</dbReference>
<accession>A0ABT2X9G9</accession>
<keyword evidence="2" id="KW-1185">Reference proteome</keyword>
<sequence length="143" mass="16468">MQDDDRPEYVTTDAIVRSYHATEPVFAGILREIRELSKKKPEATMSASKVKIINRVLSDLLVFLQSQPEGKYLEQLDDQTLPQVSDALMVMVQFETALASFAKRHRARDRFSSILFHWVTEERLLEDEEAENEADEYFGEAEG</sequence>
<dbReference type="EMBL" id="JAOVQO010000037">
    <property type="protein sequence ID" value="MCU9850553.1"/>
    <property type="molecule type" value="Genomic_DNA"/>
</dbReference>
<proteinExistence type="predicted"/>
<organism evidence="1 2">
    <name type="scientific">Albidovulum salinarum</name>
    <dbReference type="NCBI Taxonomy" id="2984153"/>
    <lineage>
        <taxon>Bacteria</taxon>
        <taxon>Pseudomonadati</taxon>
        <taxon>Pseudomonadota</taxon>
        <taxon>Alphaproteobacteria</taxon>
        <taxon>Rhodobacterales</taxon>
        <taxon>Paracoccaceae</taxon>
        <taxon>Albidovulum</taxon>
    </lineage>
</organism>
<comment type="caution">
    <text evidence="1">The sequence shown here is derived from an EMBL/GenBank/DDBJ whole genome shotgun (WGS) entry which is preliminary data.</text>
</comment>
<name>A0ABT2X9G9_9RHOB</name>
<reference evidence="1 2" key="1">
    <citation type="submission" date="2022-10" db="EMBL/GenBank/DDBJ databases">
        <title>Defluviimonas sp. nov., isolated from ocean surface sediments.</title>
        <authorList>
            <person name="He W."/>
            <person name="Wang L."/>
            <person name="Zhang D.-F."/>
        </authorList>
    </citation>
    <scope>NUCLEOTIDE SEQUENCE [LARGE SCALE GENOMIC DNA]</scope>
    <source>
        <strain evidence="1 2">WL0024</strain>
    </source>
</reference>
<gene>
    <name evidence="1" type="ORF">OEZ60_21495</name>
</gene>
<dbReference type="Proteomes" id="UP001209535">
    <property type="component" value="Unassembled WGS sequence"/>
</dbReference>
<evidence type="ECO:0000313" key="2">
    <source>
        <dbReference type="Proteomes" id="UP001209535"/>
    </source>
</evidence>
<evidence type="ECO:0000313" key="1">
    <source>
        <dbReference type="EMBL" id="MCU9850553.1"/>
    </source>
</evidence>
<protein>
    <submittedName>
        <fullName evidence="1">Uncharacterized protein</fullName>
    </submittedName>
</protein>